<evidence type="ECO:0000313" key="1">
    <source>
        <dbReference type="EMBL" id="CEP00585.1"/>
    </source>
</evidence>
<organism evidence="1 3">
    <name type="scientific">Plasmodiophora brassicae</name>
    <name type="common">Clubroot disease agent</name>
    <dbReference type="NCBI Taxonomy" id="37360"/>
    <lineage>
        <taxon>Eukaryota</taxon>
        <taxon>Sar</taxon>
        <taxon>Rhizaria</taxon>
        <taxon>Endomyxa</taxon>
        <taxon>Phytomyxea</taxon>
        <taxon>Plasmodiophorida</taxon>
        <taxon>Plasmodiophoridae</taxon>
        <taxon>Plasmodiophora</taxon>
    </lineage>
</organism>
<keyword evidence="2" id="KW-0496">Mitochondrion</keyword>
<dbReference type="Gene3D" id="1.25.40.10">
    <property type="entry name" value="Tetratricopeptide repeat domain"/>
    <property type="match status" value="1"/>
</dbReference>
<dbReference type="EMBL" id="CDSF01000101">
    <property type="protein sequence ID" value="CEP00585.1"/>
    <property type="molecule type" value="Genomic_DNA"/>
</dbReference>
<dbReference type="PANTHER" id="PTHR31859:SF1">
    <property type="entry name" value="TETRATRICOPEPTIDE REPEAT PROTEIN 39C"/>
    <property type="match status" value="1"/>
</dbReference>
<accession>A0A0G4IZ33</accession>
<evidence type="ECO:0008006" key="5">
    <source>
        <dbReference type="Google" id="ProtNLM"/>
    </source>
</evidence>
<dbReference type="OMA" id="HAMNDEK"/>
<dbReference type="Proteomes" id="UP000290189">
    <property type="component" value="Unassembled WGS sequence"/>
</dbReference>
<dbReference type="Pfam" id="PF10300">
    <property type="entry name" value="Iml2-TPR_39"/>
    <property type="match status" value="1"/>
</dbReference>
<evidence type="ECO:0000313" key="3">
    <source>
        <dbReference type="Proteomes" id="UP000039324"/>
    </source>
</evidence>
<proteinExistence type="predicted"/>
<dbReference type="InterPro" id="IPR011990">
    <property type="entry name" value="TPR-like_helical_dom_sf"/>
</dbReference>
<keyword evidence="3" id="KW-1185">Reference proteome</keyword>
<dbReference type="AlphaFoldDB" id="A0A0G4IZ33"/>
<reference evidence="2 4" key="2">
    <citation type="submission" date="2018-03" db="EMBL/GenBank/DDBJ databases">
        <authorList>
            <person name="Fogelqvist J."/>
        </authorList>
    </citation>
    <scope>NUCLEOTIDE SEQUENCE [LARGE SCALE GENOMIC DNA]</scope>
</reference>
<gene>
    <name evidence="1" type="ORF">PBRA_001639</name>
    <name evidence="2" type="ORF">PLBR_LOCUS1137</name>
</gene>
<reference evidence="1 3" key="1">
    <citation type="submission" date="2015-02" db="EMBL/GenBank/DDBJ databases">
        <authorList>
            <person name="Chooi Y.-H."/>
        </authorList>
    </citation>
    <scope>NUCLEOTIDE SEQUENCE [LARGE SCALE GENOMIC DNA]</scope>
    <source>
        <strain evidence="1">E3</strain>
    </source>
</reference>
<dbReference type="Proteomes" id="UP000039324">
    <property type="component" value="Unassembled WGS sequence"/>
</dbReference>
<dbReference type="SUPFAM" id="SSF48452">
    <property type="entry name" value="TPR-like"/>
    <property type="match status" value="1"/>
</dbReference>
<sequence>MRVGMRLWRSKREGEISADSSRMPVGAVNHWGVSQYLVVMSGECERETSAAHRGLELLLTNRFEECQRFLQEQNVKFPGRPRIQSLYALTVFVKGIVTFGKAELDESLKCMWAAELVGRGSPTVEGKLVQGETHLLGALIQILQESYVKAAWNLKKSRRMYDEAAVMLETYEGVDKDDLKSGIQFGLGVFNLFLSILPPSVVYVAGVLGFKSDRADGLRLLHESQSGGHLFSPVSALCLLSYFVQISTHIGSQTEADLDRASQIIAWAGSRIPNSFFFLYFASRLHRTRAEMSQALSSLTVAMDVAGSMPAFRQLISYELAWCNFIQLQFTDAAEHLERILVEGGITKNSNIRGFYMYHRGICLLCAGKDEIAMECFNDVPGLITGKLRPMDSYCLRKASQFTKKAGGCVLDAFELLLVWNAFPSMSHDVSMTALELLDDELRRYGSTSWSVGDQLRYHTYRAYIYSSNGNTGAAEREYKVVFEDSRSLDPRANADGVVAWAWTTYALWKVKAGDLDLAEAAHERASSYNDFDLYKLLTFRLYSLKQTILAKRQAGQ</sequence>
<protein>
    <recommendedName>
        <fullName evidence="5">Tetratricopeptide repeat protein 39C</fullName>
    </recommendedName>
</protein>
<name>A0A0G4IZ33_PLABS</name>
<geneLocation type="mitochondrion" evidence="2"/>
<dbReference type="OrthoDB" id="2154985at2759"/>
<evidence type="ECO:0000313" key="4">
    <source>
        <dbReference type="Proteomes" id="UP000290189"/>
    </source>
</evidence>
<dbReference type="EMBL" id="OVEO01000002">
    <property type="protein sequence ID" value="SPQ93922.1"/>
    <property type="molecule type" value="Genomic_DNA"/>
</dbReference>
<evidence type="ECO:0000313" key="2">
    <source>
        <dbReference type="EMBL" id="SPQ93922.1"/>
    </source>
</evidence>
<dbReference type="InterPro" id="IPR019412">
    <property type="entry name" value="IML2/TPR_39"/>
</dbReference>
<dbReference type="PANTHER" id="PTHR31859">
    <property type="entry name" value="TETRATRICOPEPTIDE REPEAT PROTEIN 39 FAMILY MEMBER"/>
    <property type="match status" value="1"/>
</dbReference>